<dbReference type="EMBL" id="FORH01000004">
    <property type="protein sequence ID" value="SFJ52352.1"/>
    <property type="molecule type" value="Genomic_DNA"/>
</dbReference>
<feature type="chain" id="PRO_5011481647" evidence="1">
    <location>
        <begin position="21"/>
        <end position="369"/>
    </location>
</feature>
<evidence type="ECO:0000313" key="3">
    <source>
        <dbReference type="EMBL" id="SFJ52352.1"/>
    </source>
</evidence>
<organism evidence="3 4">
    <name type="scientific">Celeribacter neptunius</name>
    <dbReference type="NCBI Taxonomy" id="588602"/>
    <lineage>
        <taxon>Bacteria</taxon>
        <taxon>Pseudomonadati</taxon>
        <taxon>Pseudomonadota</taxon>
        <taxon>Alphaproteobacteria</taxon>
        <taxon>Rhodobacterales</taxon>
        <taxon>Roseobacteraceae</taxon>
        <taxon>Celeribacter</taxon>
    </lineage>
</organism>
<dbReference type="Pfam" id="PF13609">
    <property type="entry name" value="Porin_4"/>
    <property type="match status" value="1"/>
</dbReference>
<gene>
    <name evidence="3" type="ORF">SAMN04487991_2289</name>
</gene>
<dbReference type="STRING" id="588602.SAMN04487991_2289"/>
<dbReference type="SUPFAM" id="SSF56935">
    <property type="entry name" value="Porins"/>
    <property type="match status" value="2"/>
</dbReference>
<feature type="domain" description="Porin" evidence="2">
    <location>
        <begin position="8"/>
        <end position="281"/>
    </location>
</feature>
<dbReference type="Proteomes" id="UP000199630">
    <property type="component" value="Unassembled WGS sequence"/>
</dbReference>
<proteinExistence type="predicted"/>
<dbReference type="RefSeq" id="WP_177213111.1">
    <property type="nucleotide sequence ID" value="NZ_FORH01000004.1"/>
</dbReference>
<dbReference type="GO" id="GO:0015288">
    <property type="term" value="F:porin activity"/>
    <property type="evidence" value="ECO:0007669"/>
    <property type="project" value="InterPro"/>
</dbReference>
<reference evidence="4" key="1">
    <citation type="submission" date="2016-10" db="EMBL/GenBank/DDBJ databases">
        <authorList>
            <person name="Varghese N."/>
            <person name="Submissions S."/>
        </authorList>
    </citation>
    <scope>NUCLEOTIDE SEQUENCE [LARGE SCALE GENOMIC DNA]</scope>
    <source>
        <strain evidence="4">DSM 26471</strain>
    </source>
</reference>
<name>A0A1I3S2Q3_9RHOB</name>
<evidence type="ECO:0000313" key="4">
    <source>
        <dbReference type="Proteomes" id="UP000199630"/>
    </source>
</evidence>
<dbReference type="Gene3D" id="2.40.160.10">
    <property type="entry name" value="Porin"/>
    <property type="match status" value="2"/>
</dbReference>
<dbReference type="AlphaFoldDB" id="A0A1I3S2Q3"/>
<evidence type="ECO:0000259" key="2">
    <source>
        <dbReference type="Pfam" id="PF13609"/>
    </source>
</evidence>
<sequence>MKKILLSSAALTLLAGAAAAEITWSGSATIGYNDDYSDGVFVDSDVDINATAELNNGWTASLTYGIELDNFDNNGATDNYWSEDENLTISVSNDMYTLTYGDTEYAAVSYWNGVSDMAFDGFSEVDDEQVLKLDAKFDMFSAGLSTAVDRDGQTYQLGFGATATLGMVDLSVAYQEEDAAPATGDIAANGDYNGNEIFGISAGTSFGGADILVAYAKDNTADEDSIGIQVSYPVGPVTLTGYYVSESVASATYGDDYTYGLTAAYADGPIEILAHYESARGEEEYNLEGSYDFGMGLVVTAGYIDGDDDTDNDFASYIVAEYDLGGGASFLASYADANSTAAEMTDDIDTGLGGYELYSGATLALSLSF</sequence>
<protein>
    <submittedName>
        <fullName evidence="3">Porin</fullName>
    </submittedName>
</protein>
<keyword evidence="1" id="KW-0732">Signal</keyword>
<dbReference type="GO" id="GO:0016020">
    <property type="term" value="C:membrane"/>
    <property type="evidence" value="ECO:0007669"/>
    <property type="project" value="InterPro"/>
</dbReference>
<dbReference type="InterPro" id="IPR033900">
    <property type="entry name" value="Gram_neg_porin_domain"/>
</dbReference>
<evidence type="ECO:0000256" key="1">
    <source>
        <dbReference type="SAM" id="SignalP"/>
    </source>
</evidence>
<keyword evidence="4" id="KW-1185">Reference proteome</keyword>
<feature type="signal peptide" evidence="1">
    <location>
        <begin position="1"/>
        <end position="20"/>
    </location>
</feature>
<accession>A0A1I3S2Q3</accession>
<dbReference type="InterPro" id="IPR023614">
    <property type="entry name" value="Porin_dom_sf"/>
</dbReference>